<gene>
    <name evidence="7" type="ORF">MNB_SUP05-4-815</name>
</gene>
<dbReference type="GO" id="GO:0005248">
    <property type="term" value="F:voltage-gated sodium channel activity"/>
    <property type="evidence" value="ECO:0007669"/>
    <property type="project" value="TreeGrafter"/>
</dbReference>
<feature type="transmembrane region" description="Helical" evidence="5">
    <location>
        <begin position="166"/>
        <end position="182"/>
    </location>
</feature>
<feature type="transmembrane region" description="Helical" evidence="5">
    <location>
        <begin position="21"/>
        <end position="39"/>
    </location>
</feature>
<feature type="transmembrane region" description="Helical" evidence="5">
    <location>
        <begin position="77"/>
        <end position="97"/>
    </location>
</feature>
<organism evidence="7">
    <name type="scientific">hydrothermal vent metagenome</name>
    <dbReference type="NCBI Taxonomy" id="652676"/>
    <lineage>
        <taxon>unclassified sequences</taxon>
        <taxon>metagenomes</taxon>
        <taxon>ecological metagenomes</taxon>
    </lineage>
</organism>
<dbReference type="PANTHER" id="PTHR10037">
    <property type="entry name" value="VOLTAGE-GATED CATION CHANNEL CALCIUM AND SODIUM"/>
    <property type="match status" value="1"/>
</dbReference>
<evidence type="ECO:0000256" key="4">
    <source>
        <dbReference type="ARBA" id="ARBA00023136"/>
    </source>
</evidence>
<dbReference type="AlphaFoldDB" id="A0A1W1D8D9"/>
<feature type="transmembrane region" description="Helical" evidence="5">
    <location>
        <begin position="137"/>
        <end position="159"/>
    </location>
</feature>
<dbReference type="InterPro" id="IPR005821">
    <property type="entry name" value="Ion_trans_dom"/>
</dbReference>
<dbReference type="PANTHER" id="PTHR10037:SF62">
    <property type="entry name" value="SODIUM CHANNEL PROTEIN 60E"/>
    <property type="match status" value="1"/>
</dbReference>
<feature type="transmembrane region" description="Helical" evidence="5">
    <location>
        <begin position="202"/>
        <end position="225"/>
    </location>
</feature>
<dbReference type="Gene3D" id="1.10.287.70">
    <property type="match status" value="1"/>
</dbReference>
<evidence type="ECO:0000256" key="2">
    <source>
        <dbReference type="ARBA" id="ARBA00022692"/>
    </source>
</evidence>
<dbReference type="PRINTS" id="PR01433">
    <property type="entry name" value="POLYCYSTIN2"/>
</dbReference>
<dbReference type="InterPro" id="IPR003915">
    <property type="entry name" value="PKD_2"/>
</dbReference>
<dbReference type="SUPFAM" id="SSF81324">
    <property type="entry name" value="Voltage-gated potassium channels"/>
    <property type="match status" value="1"/>
</dbReference>
<evidence type="ECO:0000256" key="5">
    <source>
        <dbReference type="SAM" id="Phobius"/>
    </source>
</evidence>
<dbReference type="Gene3D" id="1.20.120.350">
    <property type="entry name" value="Voltage-gated potassium channels. Chain C"/>
    <property type="match status" value="1"/>
</dbReference>
<keyword evidence="3 5" id="KW-1133">Transmembrane helix</keyword>
<dbReference type="InterPro" id="IPR043203">
    <property type="entry name" value="VGCC_Ca_Na"/>
</dbReference>
<comment type="subcellular location">
    <subcellularLocation>
        <location evidence="1">Membrane</location>
        <topology evidence="1">Multi-pass membrane protein</topology>
    </subcellularLocation>
</comment>
<dbReference type="GO" id="GO:0005509">
    <property type="term" value="F:calcium ion binding"/>
    <property type="evidence" value="ECO:0007669"/>
    <property type="project" value="InterPro"/>
</dbReference>
<sequence length="259" mass="30086">MNLNAIKNALVKLHNNKAFEFAVISVIIVSSLLIGVKTYDINPDYLFVLQIMDVAVTVFFLVEIIIRFATTENKKRFFHNGWNIFDTIIVVVSIIPIDQSEYALLARLIRIFRVLRLISAIPELRKLVSALVKALPAMGYVLLLMFILFYMYAAVGSFIFESINEVLWGDIAIAMLTLFRVVTFEDWTDVMYETMAVYPWSWVYYLSFIFFNAFVFLNMMIGIVIEKMQAENNTELSEQDIDLRDRLVRIEQKLDKLKS</sequence>
<dbReference type="InterPro" id="IPR027359">
    <property type="entry name" value="Volt_channel_dom_sf"/>
</dbReference>
<accession>A0A1W1D8D9</accession>
<reference evidence="7" key="1">
    <citation type="submission" date="2016-10" db="EMBL/GenBank/DDBJ databases">
        <authorList>
            <person name="de Groot N.N."/>
        </authorList>
    </citation>
    <scope>NUCLEOTIDE SEQUENCE</scope>
</reference>
<feature type="transmembrane region" description="Helical" evidence="5">
    <location>
        <begin position="45"/>
        <end position="65"/>
    </location>
</feature>
<feature type="domain" description="Ion transport" evidence="6">
    <location>
        <begin position="17"/>
        <end position="233"/>
    </location>
</feature>
<keyword evidence="4 5" id="KW-0472">Membrane</keyword>
<dbReference type="Pfam" id="PF00520">
    <property type="entry name" value="Ion_trans"/>
    <property type="match status" value="1"/>
</dbReference>
<protein>
    <recommendedName>
        <fullName evidence="6">Ion transport domain-containing protein</fullName>
    </recommendedName>
</protein>
<evidence type="ECO:0000259" key="6">
    <source>
        <dbReference type="Pfam" id="PF00520"/>
    </source>
</evidence>
<evidence type="ECO:0000313" key="7">
    <source>
        <dbReference type="EMBL" id="SFV76879.1"/>
    </source>
</evidence>
<dbReference type="EMBL" id="FPHR01000010">
    <property type="protein sequence ID" value="SFV76879.1"/>
    <property type="molecule type" value="Genomic_DNA"/>
</dbReference>
<proteinExistence type="predicted"/>
<keyword evidence="2 5" id="KW-0812">Transmembrane</keyword>
<dbReference type="GO" id="GO:0001518">
    <property type="term" value="C:voltage-gated sodium channel complex"/>
    <property type="evidence" value="ECO:0007669"/>
    <property type="project" value="TreeGrafter"/>
</dbReference>
<name>A0A1W1D8D9_9ZZZZ</name>
<evidence type="ECO:0000256" key="1">
    <source>
        <dbReference type="ARBA" id="ARBA00004141"/>
    </source>
</evidence>
<evidence type="ECO:0000256" key="3">
    <source>
        <dbReference type="ARBA" id="ARBA00022989"/>
    </source>
</evidence>